<evidence type="ECO:0000256" key="2">
    <source>
        <dbReference type="ARBA" id="ARBA00001974"/>
    </source>
</evidence>
<dbReference type="PANTHER" id="PTHR31457">
    <property type="entry name" value="METHYLMALONIC ACIDURIA AND HOMOCYSTINURIA TYPE C PROTEIN"/>
    <property type="match status" value="1"/>
</dbReference>
<evidence type="ECO:0000256" key="7">
    <source>
        <dbReference type="ARBA" id="ARBA00022643"/>
    </source>
</evidence>
<dbReference type="GeneID" id="31361365"/>
<evidence type="ECO:0000256" key="12">
    <source>
        <dbReference type="SAM" id="MobiDB-lite"/>
    </source>
</evidence>
<dbReference type="AlphaFoldDB" id="D3BBL2"/>
<keyword evidence="7" id="KW-0288">FMN</keyword>
<sequence length="227" mass="25889">METLVKSLQDQFAKHGFNIVEPFMVNDYNNACKYKLNNLGNENAMGLIVGCNKDFWSYFTKYMESLDSIPKDPMNSFCFATIEHVLATNEEAQKHHYDVRYDWNSVQSGKYAHMQTAGHFAGVAYYDRDVMWSIHPVYGLWKWCVGPTSPSTKVGATWRHASKFGESCPLGRDKYKYEGDMFDFFYPIARTSRSVLESIMQNKLNKSTTTTTDSTSSICCSNPTTTA</sequence>
<dbReference type="EMBL" id="ADBJ01000026">
    <property type="protein sequence ID" value="EFA81045.1"/>
    <property type="molecule type" value="Genomic_DNA"/>
</dbReference>
<organism evidence="13 14">
    <name type="scientific">Heterostelium pallidum (strain ATCC 26659 / Pp 5 / PN500)</name>
    <name type="common">Cellular slime mold</name>
    <name type="synonym">Polysphondylium pallidum</name>
    <dbReference type="NCBI Taxonomy" id="670386"/>
    <lineage>
        <taxon>Eukaryota</taxon>
        <taxon>Amoebozoa</taxon>
        <taxon>Evosea</taxon>
        <taxon>Eumycetozoa</taxon>
        <taxon>Dictyostelia</taxon>
        <taxon>Acytosteliales</taxon>
        <taxon>Acytosteliaceae</taxon>
        <taxon>Heterostelium</taxon>
    </lineage>
</organism>
<keyword evidence="5" id="KW-0963">Cytoplasm</keyword>
<feature type="compositionally biased region" description="Polar residues" evidence="12">
    <location>
        <begin position="218"/>
        <end position="227"/>
    </location>
</feature>
<dbReference type="InterPro" id="IPR032037">
    <property type="entry name" value="MMACHC"/>
</dbReference>
<evidence type="ECO:0000256" key="3">
    <source>
        <dbReference type="ARBA" id="ARBA00004496"/>
    </source>
</evidence>
<evidence type="ECO:0000256" key="11">
    <source>
        <dbReference type="ARBA" id="ARBA00031313"/>
    </source>
</evidence>
<dbReference type="RefSeq" id="XP_020433163.1">
    <property type="nucleotide sequence ID" value="XM_020576751.1"/>
</dbReference>
<keyword evidence="9" id="KW-0521">NADP</keyword>
<accession>D3BBL2</accession>
<dbReference type="FunCoup" id="D3BBL2">
    <property type="interactions" value="29"/>
</dbReference>
<keyword evidence="8" id="KW-0274">FAD</keyword>
<dbReference type="InParanoid" id="D3BBL2"/>
<dbReference type="Pfam" id="PF16690">
    <property type="entry name" value="MMACHC"/>
    <property type="match status" value="1"/>
</dbReference>
<comment type="caution">
    <text evidence="13">The sequence shown here is derived from an EMBL/GenBank/DDBJ whole genome shotgun (WGS) entry which is preliminary data.</text>
</comment>
<feature type="region of interest" description="Disordered" evidence="12">
    <location>
        <begin position="207"/>
        <end position="227"/>
    </location>
</feature>
<evidence type="ECO:0000256" key="5">
    <source>
        <dbReference type="ARBA" id="ARBA00022490"/>
    </source>
</evidence>
<keyword evidence="14" id="KW-1185">Reference proteome</keyword>
<evidence type="ECO:0000256" key="4">
    <source>
        <dbReference type="ARBA" id="ARBA00007762"/>
    </source>
</evidence>
<dbReference type="GO" id="GO:0032451">
    <property type="term" value="F:demethylase activity"/>
    <property type="evidence" value="ECO:0007669"/>
    <property type="project" value="TreeGrafter"/>
</dbReference>
<evidence type="ECO:0000256" key="1">
    <source>
        <dbReference type="ARBA" id="ARBA00001917"/>
    </source>
</evidence>
<comment type="cofactor">
    <cofactor evidence="2">
        <name>FAD</name>
        <dbReference type="ChEBI" id="CHEBI:57692"/>
    </cofactor>
</comment>
<reference evidence="13 14" key="1">
    <citation type="journal article" date="2011" name="Genome Res.">
        <title>Phylogeny-wide analysis of social amoeba genomes highlights ancient origins for complex intercellular communication.</title>
        <authorList>
            <person name="Heidel A.J."/>
            <person name="Lawal H.M."/>
            <person name="Felder M."/>
            <person name="Schilde C."/>
            <person name="Helps N.R."/>
            <person name="Tunggal B."/>
            <person name="Rivero F."/>
            <person name="John U."/>
            <person name="Schleicher M."/>
            <person name="Eichinger L."/>
            <person name="Platzer M."/>
            <person name="Noegel A.A."/>
            <person name="Schaap P."/>
            <person name="Gloeckner G."/>
        </authorList>
    </citation>
    <scope>NUCLEOTIDE SEQUENCE [LARGE SCALE GENOMIC DNA]</scope>
    <source>
        <strain evidence="14">ATCC 26659 / Pp 5 / PN500</strain>
    </source>
</reference>
<name>D3BBL2_HETP5</name>
<evidence type="ECO:0000256" key="9">
    <source>
        <dbReference type="ARBA" id="ARBA00022857"/>
    </source>
</evidence>
<evidence type="ECO:0000313" key="13">
    <source>
        <dbReference type="EMBL" id="EFA81045.1"/>
    </source>
</evidence>
<keyword evidence="10" id="KW-0560">Oxidoreductase</keyword>
<evidence type="ECO:0000256" key="6">
    <source>
        <dbReference type="ARBA" id="ARBA00022630"/>
    </source>
</evidence>
<dbReference type="PANTHER" id="PTHR31457:SF2">
    <property type="entry name" value="CYANOCOBALAMIN REDUCTASE _ ALKYLCOBALAMIN DEALKYLASE"/>
    <property type="match status" value="1"/>
</dbReference>
<protein>
    <recommendedName>
        <fullName evidence="11">Cyanocobalamin reductase (cyanide-eliminating)</fullName>
    </recommendedName>
</protein>
<dbReference type="Proteomes" id="UP000001396">
    <property type="component" value="Unassembled WGS sequence"/>
</dbReference>
<evidence type="ECO:0000256" key="10">
    <source>
        <dbReference type="ARBA" id="ARBA00023002"/>
    </source>
</evidence>
<dbReference type="OMA" id="YVHIQTC"/>
<comment type="cofactor">
    <cofactor evidence="1">
        <name>FMN</name>
        <dbReference type="ChEBI" id="CHEBI:58210"/>
    </cofactor>
</comment>
<keyword evidence="6" id="KW-0285">Flavoprotein</keyword>
<dbReference type="GO" id="GO:0009235">
    <property type="term" value="P:cobalamin metabolic process"/>
    <property type="evidence" value="ECO:0007669"/>
    <property type="project" value="TreeGrafter"/>
</dbReference>
<gene>
    <name evidence="13" type="ORF">PPL_05881</name>
</gene>
<dbReference type="GO" id="GO:0005737">
    <property type="term" value="C:cytoplasm"/>
    <property type="evidence" value="ECO:0007669"/>
    <property type="project" value="UniProtKB-SubCell"/>
</dbReference>
<proteinExistence type="inferred from homology"/>
<dbReference type="GO" id="GO:0033787">
    <property type="term" value="F:cyanocobalamin reductase (cyanide-eliminating) (NADP+) activity"/>
    <property type="evidence" value="ECO:0007669"/>
    <property type="project" value="TreeGrafter"/>
</dbReference>
<evidence type="ECO:0000313" key="14">
    <source>
        <dbReference type="Proteomes" id="UP000001396"/>
    </source>
</evidence>
<feature type="compositionally biased region" description="Low complexity" evidence="12">
    <location>
        <begin position="207"/>
        <end position="217"/>
    </location>
</feature>
<comment type="subcellular location">
    <subcellularLocation>
        <location evidence="3">Cytoplasm</location>
    </subcellularLocation>
</comment>
<comment type="similarity">
    <text evidence="4">Belongs to the MMACHC family.</text>
</comment>
<evidence type="ECO:0000256" key="8">
    <source>
        <dbReference type="ARBA" id="ARBA00022827"/>
    </source>
</evidence>
<dbReference type="GO" id="GO:0071949">
    <property type="term" value="F:FAD binding"/>
    <property type="evidence" value="ECO:0007669"/>
    <property type="project" value="TreeGrafter"/>
</dbReference>